<dbReference type="VEuPathDB" id="FungiDB:PTTG_07711"/>
<evidence type="ECO:0000256" key="1">
    <source>
        <dbReference type="SAM" id="MobiDB-lite"/>
    </source>
</evidence>
<reference evidence="3" key="4">
    <citation type="submission" date="2025-05" db="UniProtKB">
        <authorList>
            <consortium name="EnsemblFungi"/>
        </authorList>
    </citation>
    <scope>IDENTIFICATION</scope>
    <source>
        <strain evidence="3">isolate 1-1 / race 1 (BBBD)</strain>
    </source>
</reference>
<reference evidence="2" key="2">
    <citation type="submission" date="2016-05" db="EMBL/GenBank/DDBJ databases">
        <title>Comparative analysis highlights variable genome content of wheat rusts and divergence of the mating loci.</title>
        <authorList>
            <person name="Cuomo C.A."/>
            <person name="Bakkeren G."/>
            <person name="Szabo L."/>
            <person name="Khalil H."/>
            <person name="Joly D."/>
            <person name="Goldberg J."/>
            <person name="Young S."/>
            <person name="Zeng Q."/>
            <person name="Fellers J."/>
        </authorList>
    </citation>
    <scope>NUCLEOTIDE SEQUENCE [LARGE SCALE GENOMIC DNA]</scope>
    <source>
        <strain evidence="2">1-1 BBBD Race 1</strain>
    </source>
</reference>
<feature type="region of interest" description="Disordered" evidence="1">
    <location>
        <begin position="265"/>
        <end position="334"/>
    </location>
</feature>
<organism evidence="2">
    <name type="scientific">Puccinia triticina (isolate 1-1 / race 1 (BBBD))</name>
    <name type="common">Brown leaf rust fungus</name>
    <dbReference type="NCBI Taxonomy" id="630390"/>
    <lineage>
        <taxon>Eukaryota</taxon>
        <taxon>Fungi</taxon>
        <taxon>Dikarya</taxon>
        <taxon>Basidiomycota</taxon>
        <taxon>Pucciniomycotina</taxon>
        <taxon>Pucciniomycetes</taxon>
        <taxon>Pucciniales</taxon>
        <taxon>Pucciniaceae</taxon>
        <taxon>Puccinia</taxon>
    </lineage>
</organism>
<dbReference type="AlphaFoldDB" id="A0A180H1P3"/>
<dbReference type="EMBL" id="ADAS02000006">
    <property type="protein sequence ID" value="OAV98694.1"/>
    <property type="molecule type" value="Genomic_DNA"/>
</dbReference>
<dbReference type="EnsemblFungi" id="PTTG_07711-t43_1">
    <property type="protein sequence ID" value="PTTG_07711-t43_1-p1"/>
    <property type="gene ID" value="PTTG_07711"/>
</dbReference>
<reference evidence="2" key="1">
    <citation type="submission" date="2009-11" db="EMBL/GenBank/DDBJ databases">
        <authorList>
            <consortium name="The Broad Institute Genome Sequencing Platform"/>
            <person name="Ward D."/>
            <person name="Feldgarden M."/>
            <person name="Earl A."/>
            <person name="Young S.K."/>
            <person name="Zeng Q."/>
            <person name="Koehrsen M."/>
            <person name="Alvarado L."/>
            <person name="Berlin A."/>
            <person name="Bochicchio J."/>
            <person name="Borenstein D."/>
            <person name="Chapman S.B."/>
            <person name="Chen Z."/>
            <person name="Engels R."/>
            <person name="Freedman E."/>
            <person name="Gellesch M."/>
            <person name="Goldberg J."/>
            <person name="Griggs A."/>
            <person name="Gujja S."/>
            <person name="Heilman E."/>
            <person name="Heiman D."/>
            <person name="Hepburn T."/>
            <person name="Howarth C."/>
            <person name="Jen D."/>
            <person name="Larson L."/>
            <person name="Lewis B."/>
            <person name="Mehta T."/>
            <person name="Park D."/>
            <person name="Pearson M."/>
            <person name="Roberts A."/>
            <person name="Saif S."/>
            <person name="Shea T."/>
            <person name="Shenoy N."/>
            <person name="Sisk P."/>
            <person name="Stolte C."/>
            <person name="Sykes S."/>
            <person name="Thomson T."/>
            <person name="Walk T."/>
            <person name="White J."/>
            <person name="Yandava C."/>
            <person name="Izard J."/>
            <person name="Baranova O.V."/>
            <person name="Blanton J.M."/>
            <person name="Tanner A.C."/>
            <person name="Dewhirst F.E."/>
            <person name="Haas B."/>
            <person name="Nusbaum C."/>
            <person name="Birren B."/>
        </authorList>
    </citation>
    <scope>NUCLEOTIDE SEQUENCE [LARGE SCALE GENOMIC DNA]</scope>
    <source>
        <strain evidence="2">1-1 BBBD Race 1</strain>
    </source>
</reference>
<accession>A0A180H1P3</accession>
<feature type="compositionally biased region" description="Basic and acidic residues" evidence="1">
    <location>
        <begin position="279"/>
        <end position="292"/>
    </location>
</feature>
<protein>
    <submittedName>
        <fullName evidence="2 3">Uncharacterized protein</fullName>
    </submittedName>
</protein>
<feature type="region of interest" description="Disordered" evidence="1">
    <location>
        <begin position="1"/>
        <end position="38"/>
    </location>
</feature>
<feature type="compositionally biased region" description="Polar residues" evidence="1">
    <location>
        <begin position="119"/>
        <end position="135"/>
    </location>
</feature>
<gene>
    <name evidence="2" type="ORF">PTTG_07711</name>
</gene>
<dbReference type="Proteomes" id="UP000005240">
    <property type="component" value="Unassembled WGS sequence"/>
</dbReference>
<feature type="compositionally biased region" description="Polar residues" evidence="1">
    <location>
        <begin position="312"/>
        <end position="325"/>
    </location>
</feature>
<proteinExistence type="predicted"/>
<evidence type="ECO:0000313" key="3">
    <source>
        <dbReference type="EnsemblFungi" id="PTTG_07711-t43_1-p1"/>
    </source>
</evidence>
<feature type="region of interest" description="Disordered" evidence="1">
    <location>
        <begin position="112"/>
        <end position="139"/>
    </location>
</feature>
<evidence type="ECO:0000313" key="4">
    <source>
        <dbReference type="Proteomes" id="UP000005240"/>
    </source>
</evidence>
<keyword evidence="4" id="KW-1185">Reference proteome</keyword>
<feature type="region of interest" description="Disordered" evidence="1">
    <location>
        <begin position="50"/>
        <end position="70"/>
    </location>
</feature>
<evidence type="ECO:0000313" key="2">
    <source>
        <dbReference type="EMBL" id="OAV98694.1"/>
    </source>
</evidence>
<name>A0A180H1P3_PUCT1</name>
<sequence length="334" mass="35521">MNPVARPRHATSYDPYSYSSTHEDERSSPPGEPTGGILTATCDTLLAFKHPFIPRPQTPSPNGIDSVEREEVSNAAPSCLLAPAKSHVTTELGALKTGALAARSRLKVVDRCQPAPDQPQGSTEPGNEATNSTGSGLDATTHGEIAWFQHSEAAHNVRLRVVQPVEIADGDEQGQTGSSGVIAAMGPATAGRSEELNISPASTSSSLLSGDKNRDVKVVSAPSSSYLVSPLAEVTDAYTGLQGGWGLPSLTPGFDLKHQHIPHATDCYRRTSQKPSRVKNVDKKGNENKSIDANHWNPNQMPSHHRTRRGQGSRNNSSADQSTLPSVPRGPLRI</sequence>
<reference evidence="3 4" key="3">
    <citation type="journal article" date="2017" name="G3 (Bethesda)">
        <title>Comparative analysis highlights variable genome content of wheat rusts and divergence of the mating loci.</title>
        <authorList>
            <person name="Cuomo C.A."/>
            <person name="Bakkeren G."/>
            <person name="Khalil H.B."/>
            <person name="Panwar V."/>
            <person name="Joly D."/>
            <person name="Linning R."/>
            <person name="Sakthikumar S."/>
            <person name="Song X."/>
            <person name="Adiconis X."/>
            <person name="Fan L."/>
            <person name="Goldberg J.M."/>
            <person name="Levin J.Z."/>
            <person name="Young S."/>
            <person name="Zeng Q."/>
            <person name="Anikster Y."/>
            <person name="Bruce M."/>
            <person name="Wang M."/>
            <person name="Yin C."/>
            <person name="McCallum B."/>
            <person name="Szabo L.J."/>
            <person name="Hulbert S."/>
            <person name="Chen X."/>
            <person name="Fellers J.P."/>
        </authorList>
    </citation>
    <scope>NUCLEOTIDE SEQUENCE</scope>
    <source>
        <strain evidence="4">Isolate 1-1 / race 1 (BBBD)</strain>
        <strain evidence="3">isolate 1-1 / race 1 (BBBD)</strain>
    </source>
</reference>
<dbReference type="OrthoDB" id="2501734at2759"/>